<dbReference type="Pfam" id="PF05368">
    <property type="entry name" value="NmrA"/>
    <property type="match status" value="1"/>
</dbReference>
<dbReference type="InterPro" id="IPR008030">
    <property type="entry name" value="NmrA-like"/>
</dbReference>
<comment type="caution">
    <text evidence="2">The sequence shown here is derived from an EMBL/GenBank/DDBJ whole genome shotgun (WGS) entry which is preliminary data.</text>
</comment>
<evidence type="ECO:0000313" key="3">
    <source>
        <dbReference type="Proteomes" id="UP001344447"/>
    </source>
</evidence>
<dbReference type="PANTHER" id="PTHR47129">
    <property type="entry name" value="QUINONE OXIDOREDUCTASE 2"/>
    <property type="match status" value="1"/>
</dbReference>
<dbReference type="AlphaFoldDB" id="A0AAN7YXF5"/>
<dbReference type="EMBL" id="JAVFKY010000001">
    <property type="protein sequence ID" value="KAK5582216.1"/>
    <property type="molecule type" value="Genomic_DNA"/>
</dbReference>
<gene>
    <name evidence="2" type="ORF">RB653_003799</name>
</gene>
<evidence type="ECO:0000259" key="1">
    <source>
        <dbReference type="Pfam" id="PF05368"/>
    </source>
</evidence>
<dbReference type="InterPro" id="IPR036291">
    <property type="entry name" value="NAD(P)-bd_dom_sf"/>
</dbReference>
<organism evidence="2 3">
    <name type="scientific">Dictyostelium firmibasis</name>
    <dbReference type="NCBI Taxonomy" id="79012"/>
    <lineage>
        <taxon>Eukaryota</taxon>
        <taxon>Amoebozoa</taxon>
        <taxon>Evosea</taxon>
        <taxon>Eumycetozoa</taxon>
        <taxon>Dictyostelia</taxon>
        <taxon>Dictyosteliales</taxon>
        <taxon>Dictyosteliaceae</taxon>
        <taxon>Dictyostelium</taxon>
    </lineage>
</organism>
<dbReference type="Gene3D" id="3.40.50.720">
    <property type="entry name" value="NAD(P)-binding Rossmann-like Domain"/>
    <property type="match status" value="1"/>
</dbReference>
<evidence type="ECO:0000313" key="2">
    <source>
        <dbReference type="EMBL" id="KAK5582216.1"/>
    </source>
</evidence>
<feature type="domain" description="NmrA-like" evidence="1">
    <location>
        <begin position="3"/>
        <end position="292"/>
    </location>
</feature>
<keyword evidence="3" id="KW-1185">Reference proteome</keyword>
<reference evidence="2 3" key="1">
    <citation type="submission" date="2023-11" db="EMBL/GenBank/DDBJ databases">
        <title>Dfirmibasis_genome.</title>
        <authorList>
            <person name="Edelbroek B."/>
            <person name="Kjellin J."/>
            <person name="Jerlstrom-Hultqvist J."/>
            <person name="Soderbom F."/>
        </authorList>
    </citation>
    <scope>NUCLEOTIDE SEQUENCE [LARGE SCALE GENOMIC DNA]</scope>
    <source>
        <strain evidence="2 3">TNS-C-14</strain>
    </source>
</reference>
<name>A0AAN7YXF5_9MYCE</name>
<dbReference type="PANTHER" id="PTHR47129:SF1">
    <property type="entry name" value="NMRA-LIKE DOMAIN-CONTAINING PROTEIN"/>
    <property type="match status" value="1"/>
</dbReference>
<sequence>MSILVTGSNGKFGKNSIEFLLSSGVDAKSIIALVRDESKGKQFQEKGINIRIGDYSNEESLIKAFEGVEKILFISSSDFENRIEHHNNVIKAAKKVGTIKHMIYTSFFRKEEVEKSGNSSVAFVSKPHIIAEDLIEQSGINYTILQNILYTDFLTDLFFGEKVLENGIFFPAGNGIGNYASRKDMAEAAVNILLDEDKQKHLNKKYVISNEESSSFEDAAKILSDISGKTLSYTSPDIATFENTLAGLGVPSVYIQLSVAFGLAIQNNEFNTSKTDLSSLLKRKPTTLKQFLNETYKKQ</sequence>
<dbReference type="InterPro" id="IPR052718">
    <property type="entry name" value="NmrA-type_oxidoreductase"/>
</dbReference>
<dbReference type="SUPFAM" id="SSF51735">
    <property type="entry name" value="NAD(P)-binding Rossmann-fold domains"/>
    <property type="match status" value="1"/>
</dbReference>
<dbReference type="CDD" id="cd05269">
    <property type="entry name" value="TMR_SDR_a"/>
    <property type="match status" value="1"/>
</dbReference>
<accession>A0AAN7YXF5</accession>
<protein>
    <recommendedName>
        <fullName evidence="1">NmrA-like domain-containing protein</fullName>
    </recommendedName>
</protein>
<proteinExistence type="predicted"/>
<dbReference type="Proteomes" id="UP001344447">
    <property type="component" value="Unassembled WGS sequence"/>
</dbReference>
<dbReference type="Gene3D" id="3.90.25.10">
    <property type="entry name" value="UDP-galactose 4-epimerase, domain 1"/>
    <property type="match status" value="1"/>
</dbReference>